<feature type="non-terminal residue" evidence="2">
    <location>
        <position position="38"/>
    </location>
</feature>
<name>A0A9X9LW08_GULGU</name>
<accession>A0A9X9LW08</accession>
<comment type="caution">
    <text evidence="2">The sequence shown here is derived from an EMBL/GenBank/DDBJ whole genome shotgun (WGS) entry which is preliminary data.</text>
</comment>
<dbReference type="InterPro" id="IPR029064">
    <property type="entry name" value="Ribosomal_eL30-like_sf"/>
</dbReference>
<dbReference type="InterPro" id="IPR022991">
    <property type="entry name" value="Ribosomal_eL30_CS"/>
</dbReference>
<organism evidence="2 3">
    <name type="scientific">Gulo gulo</name>
    <name type="common">Wolverine</name>
    <name type="synonym">Gluton</name>
    <dbReference type="NCBI Taxonomy" id="48420"/>
    <lineage>
        <taxon>Eukaryota</taxon>
        <taxon>Metazoa</taxon>
        <taxon>Chordata</taxon>
        <taxon>Craniata</taxon>
        <taxon>Vertebrata</taxon>
        <taxon>Euteleostomi</taxon>
        <taxon>Mammalia</taxon>
        <taxon>Eutheria</taxon>
        <taxon>Laurasiatheria</taxon>
        <taxon>Carnivora</taxon>
        <taxon>Caniformia</taxon>
        <taxon>Musteloidea</taxon>
        <taxon>Mustelidae</taxon>
        <taxon>Guloninae</taxon>
        <taxon>Gulo</taxon>
    </lineage>
</organism>
<keyword evidence="3" id="KW-1185">Reference proteome</keyword>
<sequence length="38" mass="4004">MLAKTGAHHCSGNNIELGTARGKYHRVCALPIIDPGNS</sequence>
<dbReference type="Proteomes" id="UP000269945">
    <property type="component" value="Unassembled WGS sequence"/>
</dbReference>
<dbReference type="AlphaFoldDB" id="A0A9X9LW08"/>
<proteinExistence type="predicted"/>
<dbReference type="Gene3D" id="3.30.1330.30">
    <property type="match status" value="1"/>
</dbReference>
<reference evidence="2 3" key="1">
    <citation type="submission" date="2018-10" db="EMBL/GenBank/DDBJ databases">
        <authorList>
            <person name="Ekblom R."/>
            <person name="Jareborg N."/>
        </authorList>
    </citation>
    <scope>NUCLEOTIDE SEQUENCE [LARGE SCALE GENOMIC DNA]</scope>
    <source>
        <tissue evidence="2">Muscle</tissue>
    </source>
</reference>
<evidence type="ECO:0000313" key="3">
    <source>
        <dbReference type="Proteomes" id="UP000269945"/>
    </source>
</evidence>
<dbReference type="SUPFAM" id="SSF55315">
    <property type="entry name" value="L30e-like"/>
    <property type="match status" value="1"/>
</dbReference>
<dbReference type="EMBL" id="CYRY02021915">
    <property type="protein sequence ID" value="VCW97457.1"/>
    <property type="molecule type" value="Genomic_DNA"/>
</dbReference>
<evidence type="ECO:0000256" key="1">
    <source>
        <dbReference type="ARBA" id="ARBA00035231"/>
    </source>
</evidence>
<dbReference type="PROSITE" id="PS00993">
    <property type="entry name" value="RIBOSOMAL_L30E_2"/>
    <property type="match status" value="1"/>
</dbReference>
<gene>
    <name evidence="2" type="ORF">BN2614_LOCUS1</name>
</gene>
<protein>
    <recommendedName>
        <fullName evidence="1">Large ribosomal subunit protein eL30</fullName>
    </recommendedName>
</protein>
<evidence type="ECO:0000313" key="2">
    <source>
        <dbReference type="EMBL" id="VCW97457.1"/>
    </source>
</evidence>